<gene>
    <name evidence="2" type="ordered locus">Geob_0341</name>
</gene>
<reference evidence="2 3" key="1">
    <citation type="submission" date="2009-01" db="EMBL/GenBank/DDBJ databases">
        <title>Complete sequence of Geobacter sp. FRC-32.</title>
        <authorList>
            <consortium name="US DOE Joint Genome Institute"/>
            <person name="Lucas S."/>
            <person name="Copeland A."/>
            <person name="Lapidus A."/>
            <person name="Glavina del Rio T."/>
            <person name="Dalin E."/>
            <person name="Tice H."/>
            <person name="Bruce D."/>
            <person name="Goodwin L."/>
            <person name="Pitluck S."/>
            <person name="Saunders E."/>
            <person name="Brettin T."/>
            <person name="Detter J.C."/>
            <person name="Han C."/>
            <person name="Larimer F."/>
            <person name="Land M."/>
            <person name="Hauser L."/>
            <person name="Kyrpides N."/>
            <person name="Ovchinnikova G."/>
            <person name="Kostka J."/>
            <person name="Richardson P."/>
        </authorList>
    </citation>
    <scope>NUCLEOTIDE SEQUENCE [LARGE SCALE GENOMIC DNA]</scope>
    <source>
        <strain evidence="3">DSM 22248 / JCM 15807 / FRC-32</strain>
    </source>
</reference>
<protein>
    <recommendedName>
        <fullName evidence="4">DUF3618 domain-containing protein</fullName>
    </recommendedName>
</protein>
<dbReference type="Proteomes" id="UP000007721">
    <property type="component" value="Chromosome"/>
</dbReference>
<organism evidence="2 3">
    <name type="scientific">Geotalea daltonii (strain DSM 22248 / JCM 15807 / FRC-32)</name>
    <name type="common">Geobacter daltonii</name>
    <dbReference type="NCBI Taxonomy" id="316067"/>
    <lineage>
        <taxon>Bacteria</taxon>
        <taxon>Pseudomonadati</taxon>
        <taxon>Thermodesulfobacteriota</taxon>
        <taxon>Desulfuromonadia</taxon>
        <taxon>Geobacterales</taxon>
        <taxon>Geobacteraceae</taxon>
        <taxon>Geotalea</taxon>
    </lineage>
</organism>
<dbReference type="EMBL" id="CP001390">
    <property type="protein sequence ID" value="ACM18712.1"/>
    <property type="molecule type" value="Genomic_DNA"/>
</dbReference>
<dbReference type="RefSeq" id="WP_012645441.1">
    <property type="nucleotide sequence ID" value="NC_011979.1"/>
</dbReference>
<feature type="region of interest" description="Disordered" evidence="1">
    <location>
        <begin position="1"/>
        <end position="20"/>
    </location>
</feature>
<dbReference type="STRING" id="316067.Geob_0341"/>
<proteinExistence type="predicted"/>
<dbReference type="AlphaFoldDB" id="B9LYY0"/>
<keyword evidence="3" id="KW-1185">Reference proteome</keyword>
<name>B9LYY0_GEODF</name>
<evidence type="ECO:0000313" key="2">
    <source>
        <dbReference type="EMBL" id="ACM18712.1"/>
    </source>
</evidence>
<evidence type="ECO:0000256" key="1">
    <source>
        <dbReference type="SAM" id="MobiDB-lite"/>
    </source>
</evidence>
<sequence length="178" mass="19697">MGKSTDETGQVTPNQTDRIREEIRYTEAEITDTLQTIEKRFAPAHMKAEAKVKLREYSLTGLVKITEAVKKKPVPAALIGVGALWLIFRKKKKPRPEAELPGAALMEVMPRKMKKNPVKTMKHYLSILRIAIAAGTAARAIYLQSKSGQRTPAGAKAVTVTEVPRAGAFPETVRENVY</sequence>
<feature type="compositionally biased region" description="Polar residues" evidence="1">
    <location>
        <begin position="7"/>
        <end position="16"/>
    </location>
</feature>
<evidence type="ECO:0000313" key="3">
    <source>
        <dbReference type="Proteomes" id="UP000007721"/>
    </source>
</evidence>
<dbReference type="KEGG" id="geo:Geob_0341"/>
<accession>B9LYY0</accession>
<evidence type="ECO:0008006" key="4">
    <source>
        <dbReference type="Google" id="ProtNLM"/>
    </source>
</evidence>
<dbReference type="OrthoDB" id="5396722at2"/>
<dbReference type="HOGENOM" id="CLU_1508524_0_0_7"/>